<keyword evidence="1" id="KW-0808">Transferase</keyword>
<evidence type="ECO:0000256" key="3">
    <source>
        <dbReference type="ARBA" id="ARBA00022777"/>
    </source>
</evidence>
<evidence type="ECO:0000256" key="1">
    <source>
        <dbReference type="ARBA" id="ARBA00022679"/>
    </source>
</evidence>
<feature type="non-terminal residue" evidence="6">
    <location>
        <position position="88"/>
    </location>
</feature>
<dbReference type="AlphaFoldDB" id="A0A382REQ8"/>
<keyword evidence="2" id="KW-0547">Nucleotide-binding</keyword>
<dbReference type="Gene3D" id="3.40.1160.10">
    <property type="entry name" value="Acetylglutamate kinase-like"/>
    <property type="match status" value="1"/>
</dbReference>
<dbReference type="InterPro" id="IPR036393">
    <property type="entry name" value="AceGlu_kinase-like_sf"/>
</dbReference>
<dbReference type="GO" id="GO:0005524">
    <property type="term" value="F:ATP binding"/>
    <property type="evidence" value="ECO:0007669"/>
    <property type="project" value="UniProtKB-KW"/>
</dbReference>
<evidence type="ECO:0000259" key="5">
    <source>
        <dbReference type="Pfam" id="PF00696"/>
    </source>
</evidence>
<dbReference type="Pfam" id="PF00696">
    <property type="entry name" value="AA_kinase"/>
    <property type="match status" value="1"/>
</dbReference>
<evidence type="ECO:0000256" key="4">
    <source>
        <dbReference type="ARBA" id="ARBA00022840"/>
    </source>
</evidence>
<name>A0A382REQ8_9ZZZZ</name>
<dbReference type="InterPro" id="IPR001048">
    <property type="entry name" value="Asp/Glu/Uridylate_kinase"/>
</dbReference>
<dbReference type="PRINTS" id="PR00474">
    <property type="entry name" value="GLU5KINASE"/>
</dbReference>
<organism evidence="6">
    <name type="scientific">marine metagenome</name>
    <dbReference type="NCBI Taxonomy" id="408172"/>
    <lineage>
        <taxon>unclassified sequences</taxon>
        <taxon>metagenomes</taxon>
        <taxon>ecological metagenomes</taxon>
    </lineage>
</organism>
<dbReference type="SUPFAM" id="SSF53633">
    <property type="entry name" value="Carbamate kinase-like"/>
    <property type="match status" value="1"/>
</dbReference>
<protein>
    <recommendedName>
        <fullName evidence="5">Aspartate/glutamate/uridylate kinase domain-containing protein</fullName>
    </recommendedName>
</protein>
<evidence type="ECO:0000313" key="6">
    <source>
        <dbReference type="EMBL" id="SVC95722.1"/>
    </source>
</evidence>
<feature type="domain" description="Aspartate/glutamate/uridylate kinase" evidence="5">
    <location>
        <begin position="1"/>
        <end position="81"/>
    </location>
</feature>
<dbReference type="GO" id="GO:0005829">
    <property type="term" value="C:cytosol"/>
    <property type="evidence" value="ECO:0007669"/>
    <property type="project" value="TreeGrafter"/>
</dbReference>
<keyword evidence="3" id="KW-0418">Kinase</keyword>
<evidence type="ECO:0000256" key="2">
    <source>
        <dbReference type="ARBA" id="ARBA00022741"/>
    </source>
</evidence>
<dbReference type="EMBL" id="UINC01120924">
    <property type="protein sequence ID" value="SVC95722.1"/>
    <property type="molecule type" value="Genomic_DNA"/>
</dbReference>
<dbReference type="InterPro" id="IPR001057">
    <property type="entry name" value="Glu/AcGlu_kinase"/>
</dbReference>
<proteinExistence type="predicted"/>
<dbReference type="PANTHER" id="PTHR43654">
    <property type="entry name" value="GLUTAMATE 5-KINASE"/>
    <property type="match status" value="1"/>
</dbReference>
<keyword evidence="4" id="KW-0067">ATP-binding</keyword>
<dbReference type="GO" id="GO:0004349">
    <property type="term" value="F:glutamate 5-kinase activity"/>
    <property type="evidence" value="ECO:0007669"/>
    <property type="project" value="TreeGrafter"/>
</dbReference>
<dbReference type="PANTHER" id="PTHR43654:SF1">
    <property type="entry name" value="ISOPENTENYL PHOSPHATE KINASE"/>
    <property type="match status" value="1"/>
</dbReference>
<sequence>MKSLAKNIDFLIKNKKEVLIVTSGAIALGKNELNLHKQSLKLHEKQACAATGQILLAKGWKEVFEKLSLKCAQILVGHSDLETRRSAM</sequence>
<reference evidence="6" key="1">
    <citation type="submission" date="2018-05" db="EMBL/GenBank/DDBJ databases">
        <authorList>
            <person name="Lanie J.A."/>
            <person name="Ng W.-L."/>
            <person name="Kazmierczak K.M."/>
            <person name="Andrzejewski T.M."/>
            <person name="Davidsen T.M."/>
            <person name="Wayne K.J."/>
            <person name="Tettelin H."/>
            <person name="Glass J.I."/>
            <person name="Rusch D."/>
            <person name="Podicherti R."/>
            <person name="Tsui H.-C.T."/>
            <person name="Winkler M.E."/>
        </authorList>
    </citation>
    <scope>NUCLEOTIDE SEQUENCE</scope>
</reference>
<accession>A0A382REQ8</accession>
<gene>
    <name evidence="6" type="ORF">METZ01_LOCUS348576</name>
</gene>